<dbReference type="GO" id="GO:0000045">
    <property type="term" value="P:autophagosome assembly"/>
    <property type="evidence" value="ECO:0007669"/>
    <property type="project" value="TreeGrafter"/>
</dbReference>
<evidence type="ECO:0000256" key="1">
    <source>
        <dbReference type="ARBA" id="ARBA00004592"/>
    </source>
</evidence>
<proteinExistence type="inferred from homology"/>
<feature type="repeat" description="ARM" evidence="8">
    <location>
        <begin position="261"/>
        <end position="303"/>
    </location>
</feature>
<feature type="repeat" description="ARM" evidence="8">
    <location>
        <begin position="343"/>
        <end position="386"/>
    </location>
</feature>
<dbReference type="GO" id="GO:0043495">
    <property type="term" value="F:protein-membrane adaptor activity"/>
    <property type="evidence" value="ECO:0007669"/>
    <property type="project" value="InterPro"/>
</dbReference>
<dbReference type="Pfam" id="PF00514">
    <property type="entry name" value="Arm"/>
    <property type="match status" value="4"/>
</dbReference>
<feature type="repeat" description="ARM" evidence="8">
    <location>
        <begin position="95"/>
        <end position="137"/>
    </location>
</feature>
<feature type="repeat" description="ARM" evidence="8">
    <location>
        <begin position="302"/>
        <end position="344"/>
    </location>
</feature>
<evidence type="ECO:0000313" key="11">
    <source>
        <dbReference type="Proteomes" id="UP001140217"/>
    </source>
</evidence>
<sequence length="621" mass="64945">MGAVLSAAVCCRAADGGGGGSGDSEYQPLLGDRERRAVASLVRLFENDTRISFYDGEALRALTVLAQSNVHHLQLSAATAFSEISEYDVRAVSREALGPILYLLQSAYPDVQQGAALALGNLAGVAENKRLVVEMGGLELLVRQMLSPSTDAQINSVGCITNLAADEQNKLAIARSGALVPLTRLARSRDARVQRNATGALLNMTHQAELRRLLAEAGAVAALASLLDAADQETQYYAITALSNIAVDAAGRAALWDAEPELVPRLLQTLAAPRIRIQAQAALTLRNLASDDRYQRAVVEHGGLDALAPLLRSSYAALVVSAAACLRNVSIHPGNEAPIVAAGLVPELMDLALQADQPELQCHAVAAVRNLAANSDTDKQALVDAGLFDRLRTVLTAKDTHGSVLCEAAAALSVLALSDQLWRPVVELGFCRLLVRLLRSRHAETEHSACLALGTLAGRAQPEVFEELLRVWRQPGGAGLRDFLVRAVGHADYAASPVRPVAVWVIMALLSSGRADVRRAIADDTRLIAAVAAIGHAAPPPHAGPGAAPPPPPSSWALLPSILGAKAAGAAPEPDADADADADVSDCATAVDDSRAPGDQRMRALARQIVAAVGGPAPRGD</sequence>
<protein>
    <recommendedName>
        <fullName evidence="7">Vacuolar protein 8</fullName>
    </recommendedName>
</protein>
<feature type="repeat" description="ARM" evidence="8">
    <location>
        <begin position="218"/>
        <end position="255"/>
    </location>
</feature>
<evidence type="ECO:0000256" key="2">
    <source>
        <dbReference type="ARBA" id="ARBA00005462"/>
    </source>
</evidence>
<dbReference type="GO" id="GO:0071562">
    <property type="term" value="P:nucleus-vacuole junction assembly"/>
    <property type="evidence" value="ECO:0007669"/>
    <property type="project" value="InterPro"/>
</dbReference>
<comment type="similarity">
    <text evidence="2">Belongs to the beta-catenin family.</text>
</comment>
<dbReference type="InterPro" id="IPR011989">
    <property type="entry name" value="ARM-like"/>
</dbReference>
<dbReference type="OrthoDB" id="7537227at2759"/>
<evidence type="ECO:0000256" key="8">
    <source>
        <dbReference type="PROSITE-ProRule" id="PRU00259"/>
    </source>
</evidence>
<keyword evidence="11" id="KW-1185">Reference proteome</keyword>
<comment type="caution">
    <text evidence="10">The sequence shown here is derived from an EMBL/GenBank/DDBJ whole genome shotgun (WGS) entry which is preliminary data.</text>
</comment>
<keyword evidence="3" id="KW-0926">Vacuole</keyword>
<keyword evidence="5" id="KW-0472">Membrane</keyword>
<feature type="repeat" description="ARM" evidence="8">
    <location>
        <begin position="136"/>
        <end position="178"/>
    </location>
</feature>
<evidence type="ECO:0000256" key="9">
    <source>
        <dbReference type="SAM" id="MobiDB-lite"/>
    </source>
</evidence>
<evidence type="ECO:0000256" key="6">
    <source>
        <dbReference type="ARBA" id="ARBA00023288"/>
    </source>
</evidence>
<dbReference type="GO" id="GO:0000329">
    <property type="term" value="C:fungal-type vacuole membrane"/>
    <property type="evidence" value="ECO:0007669"/>
    <property type="project" value="TreeGrafter"/>
</dbReference>
<dbReference type="InterPro" id="IPR000225">
    <property type="entry name" value="Armadillo"/>
</dbReference>
<dbReference type="AlphaFoldDB" id="A0A9W8HKB7"/>
<dbReference type="SMART" id="SM00185">
    <property type="entry name" value="ARM"/>
    <property type="match status" value="9"/>
</dbReference>
<dbReference type="PANTHER" id="PTHR47249:SF1">
    <property type="entry name" value="VACUOLAR PROTEIN 8"/>
    <property type="match status" value="1"/>
</dbReference>
<feature type="compositionally biased region" description="Acidic residues" evidence="9">
    <location>
        <begin position="574"/>
        <end position="584"/>
    </location>
</feature>
<comment type="subcellular location">
    <subcellularLocation>
        <location evidence="1">Vacuole membrane</location>
        <topology evidence="1">Lipid-anchor</topology>
    </subcellularLocation>
</comment>
<reference evidence="10" key="1">
    <citation type="submission" date="2022-07" db="EMBL/GenBank/DDBJ databases">
        <title>Phylogenomic reconstructions and comparative analyses of Kickxellomycotina fungi.</title>
        <authorList>
            <person name="Reynolds N.K."/>
            <person name="Stajich J.E."/>
            <person name="Barry K."/>
            <person name="Grigoriev I.V."/>
            <person name="Crous P."/>
            <person name="Smith M.E."/>
        </authorList>
    </citation>
    <scope>NUCLEOTIDE SEQUENCE</scope>
    <source>
        <strain evidence="10">NBRC 105414</strain>
    </source>
</reference>
<evidence type="ECO:0000256" key="3">
    <source>
        <dbReference type="ARBA" id="ARBA00022554"/>
    </source>
</evidence>
<evidence type="ECO:0000256" key="7">
    <source>
        <dbReference type="ARBA" id="ARBA00026209"/>
    </source>
</evidence>
<evidence type="ECO:0000256" key="4">
    <source>
        <dbReference type="ARBA" id="ARBA00022737"/>
    </source>
</evidence>
<dbReference type="Proteomes" id="UP001140217">
    <property type="component" value="Unassembled WGS sequence"/>
</dbReference>
<evidence type="ECO:0000313" key="10">
    <source>
        <dbReference type="EMBL" id="KAJ2783232.1"/>
    </source>
</evidence>
<dbReference type="InterPro" id="IPR045156">
    <property type="entry name" value="Vac8"/>
</dbReference>
<keyword evidence="6" id="KW-0449">Lipoprotein</keyword>
<feature type="region of interest" description="Disordered" evidence="9">
    <location>
        <begin position="567"/>
        <end position="600"/>
    </location>
</feature>
<organism evidence="10 11">
    <name type="scientific">Coemansia javaensis</name>
    <dbReference type="NCBI Taxonomy" id="2761396"/>
    <lineage>
        <taxon>Eukaryota</taxon>
        <taxon>Fungi</taxon>
        <taxon>Fungi incertae sedis</taxon>
        <taxon>Zoopagomycota</taxon>
        <taxon>Kickxellomycotina</taxon>
        <taxon>Kickxellomycetes</taxon>
        <taxon>Kickxellales</taxon>
        <taxon>Kickxellaceae</taxon>
        <taxon>Coemansia</taxon>
    </lineage>
</organism>
<dbReference type="InterPro" id="IPR016024">
    <property type="entry name" value="ARM-type_fold"/>
</dbReference>
<keyword evidence="4" id="KW-0677">Repeat</keyword>
<dbReference type="PROSITE" id="PS50176">
    <property type="entry name" value="ARM_REPEAT"/>
    <property type="match status" value="7"/>
</dbReference>
<dbReference type="Gene3D" id="1.25.10.10">
    <property type="entry name" value="Leucine-rich Repeat Variant"/>
    <property type="match status" value="3"/>
</dbReference>
<dbReference type="SUPFAM" id="SSF48371">
    <property type="entry name" value="ARM repeat"/>
    <property type="match status" value="1"/>
</dbReference>
<accession>A0A9W8HKB7</accession>
<gene>
    <name evidence="10" type="primary">VAC8_1</name>
    <name evidence="10" type="ORF">H4R18_001833</name>
</gene>
<feature type="repeat" description="ARM" evidence="8">
    <location>
        <begin position="177"/>
        <end position="219"/>
    </location>
</feature>
<name>A0A9W8HKB7_9FUNG</name>
<dbReference type="EMBL" id="JANBUL010000052">
    <property type="protein sequence ID" value="KAJ2783232.1"/>
    <property type="molecule type" value="Genomic_DNA"/>
</dbReference>
<dbReference type="PANTHER" id="PTHR47249">
    <property type="entry name" value="VACUOLAR PROTEIN 8"/>
    <property type="match status" value="1"/>
</dbReference>
<evidence type="ECO:0000256" key="5">
    <source>
        <dbReference type="ARBA" id="ARBA00023136"/>
    </source>
</evidence>